<evidence type="ECO:0000313" key="1">
    <source>
        <dbReference type="EMBL" id="MBC6469111.1"/>
    </source>
</evidence>
<gene>
    <name evidence="1" type="ORF">HKK74_26980</name>
</gene>
<dbReference type="RefSeq" id="WP_187246148.1">
    <property type="nucleotide sequence ID" value="NZ_BAAAOK010000037.1"/>
</dbReference>
<comment type="caution">
    <text evidence="1">The sequence shown here is derived from an EMBL/GenBank/DDBJ whole genome shotgun (WGS) entry which is preliminary data.</text>
</comment>
<dbReference type="InterPro" id="IPR011044">
    <property type="entry name" value="Quino_amine_DH_bsu"/>
</dbReference>
<dbReference type="InterPro" id="IPR015943">
    <property type="entry name" value="WD40/YVTN_repeat-like_dom_sf"/>
</dbReference>
<proteinExistence type="predicted"/>
<dbReference type="Gene3D" id="2.130.10.10">
    <property type="entry name" value="YVTN repeat-like/Quinoprotein amine dehydrogenase"/>
    <property type="match status" value="1"/>
</dbReference>
<keyword evidence="2" id="KW-1185">Reference proteome</keyword>
<accession>A0ABR7LW85</accession>
<evidence type="ECO:0000313" key="2">
    <source>
        <dbReference type="Proteomes" id="UP000805614"/>
    </source>
</evidence>
<dbReference type="EMBL" id="JABVEC010000023">
    <property type="protein sequence ID" value="MBC6469111.1"/>
    <property type="molecule type" value="Genomic_DNA"/>
</dbReference>
<sequence>MRNSNAISGGVGWDDYRGALRWSADSTRLAAAYNTNVIGVWDPFDNYAYPTASAALTDGASRPPQYGFSPDGRSVWVNVRTDGVVWGAIANVERGDVTWDPGYGKTKRPYGGDFTTLAEDAPGHVAEALGPRFNSESTFYVEWCPGWSPDGRFLRFVSADFVFAVDTAEGRVAWILKHGGRAHHWATEVPVEFSPCGRYVACTGRDGVLIADAVTGEVLTRHAITAEGLVWSPDGERVAALSYGEAVHLVDVGEEQRRGLHAGPRSRGSKIPDVLSFAWSPDGTRGVVRTADGAEVWSLAGEPERLAVLDAPDDACGVLWGAGDIIILIGPETVRFTRPDGTAVGEVAFHAAATGHRPLERDGKDYGAWYHIDPTFPLDERTFAVAFDREDLVIAPAGRESDVDAKVAWTVGSRYSWPLRWGATTFAADTLEAYDHAVAEKWSLRYTLADVLGVQEH</sequence>
<dbReference type="Proteomes" id="UP000805614">
    <property type="component" value="Unassembled WGS sequence"/>
</dbReference>
<protein>
    <submittedName>
        <fullName evidence="1">WD40 repeat domain-containing protein</fullName>
    </submittedName>
</protein>
<dbReference type="SUPFAM" id="SSF50969">
    <property type="entry name" value="YVTN repeat-like/Quinoprotein amine dehydrogenase"/>
    <property type="match status" value="1"/>
</dbReference>
<name>A0ABR7LW85_9ACTN</name>
<organism evidence="1 2">
    <name type="scientific">Actinomadura alba</name>
    <dbReference type="NCBI Taxonomy" id="406431"/>
    <lineage>
        <taxon>Bacteria</taxon>
        <taxon>Bacillati</taxon>
        <taxon>Actinomycetota</taxon>
        <taxon>Actinomycetes</taxon>
        <taxon>Streptosporangiales</taxon>
        <taxon>Thermomonosporaceae</taxon>
        <taxon>Actinomadura</taxon>
    </lineage>
</organism>
<reference evidence="1 2" key="1">
    <citation type="submission" date="2020-06" db="EMBL/GenBank/DDBJ databases">
        <title>Actinomadura xiongansis sp. nov., isolated from soil of Baiyangdian.</title>
        <authorList>
            <person name="Zhang X."/>
        </authorList>
    </citation>
    <scope>NUCLEOTIDE SEQUENCE [LARGE SCALE GENOMIC DNA]</scope>
    <source>
        <strain evidence="1 2">HBUM206468</strain>
    </source>
</reference>